<evidence type="ECO:0000256" key="1">
    <source>
        <dbReference type="ARBA" id="ARBA00004651"/>
    </source>
</evidence>
<reference evidence="9 10" key="1">
    <citation type="submission" date="2024-02" db="EMBL/GenBank/DDBJ databases">
        <title>Bacterial strain from lacustrine sediment.</title>
        <authorList>
            <person name="Petit C."/>
            <person name="Fadhlaoui K."/>
        </authorList>
    </citation>
    <scope>NUCLEOTIDE SEQUENCE [LARGE SCALE GENOMIC DNA]</scope>
    <source>
        <strain evidence="9 10">IPX-CK</strain>
    </source>
</reference>
<gene>
    <name evidence="9" type="ORF">V6984_05475</name>
</gene>
<dbReference type="RefSeq" id="WP_342758776.1">
    <property type="nucleotide sequence ID" value="NZ_CP146256.1"/>
</dbReference>
<comment type="subcellular location">
    <subcellularLocation>
        <location evidence="1 7">Cell membrane</location>
        <topology evidence="1 7">Multi-pass membrane protein</topology>
    </subcellularLocation>
</comment>
<feature type="transmembrane region" description="Helical" evidence="7">
    <location>
        <begin position="124"/>
        <end position="145"/>
    </location>
</feature>
<feature type="transmembrane region" description="Helical" evidence="7">
    <location>
        <begin position="20"/>
        <end position="44"/>
    </location>
</feature>
<sequence>MATNTSQATTKVKDSAHARIIGASIFRNAVCIFLCFLSLIPFWIMLVNATRSSTDIQMAFSLIPSTHIFENFQKLLYQANQNVPLYRYMVNSFIIAGFSTVLSVYFSTATAYGVTVYRFKGSQFAWAFIMAIMMIPTQVSSIGFFRFMYNLGLSNNYIPLIIPAIAAPATVFFMRQYMLSALPLEIIDAARIDGSAEFKTFNTIAVPLMKPAVATQAIFVFIASWNNFYTPSMLLSSQKLYTLPMFVQLMRGERFRSDYGIIYVGLVITILPIFIVYFALSKYIIAGVALGGVKE</sequence>
<dbReference type="Gene3D" id="1.10.3720.10">
    <property type="entry name" value="MetI-like"/>
    <property type="match status" value="1"/>
</dbReference>
<protein>
    <submittedName>
        <fullName evidence="9">Carbohydrate ABC transporter permease</fullName>
    </submittedName>
</protein>
<dbReference type="Pfam" id="PF00528">
    <property type="entry name" value="BPD_transp_1"/>
    <property type="match status" value="1"/>
</dbReference>
<feature type="transmembrane region" description="Helical" evidence="7">
    <location>
        <begin position="260"/>
        <end position="280"/>
    </location>
</feature>
<accession>A0ABZ3EY85</accession>
<dbReference type="InterPro" id="IPR000515">
    <property type="entry name" value="MetI-like"/>
</dbReference>
<evidence type="ECO:0000259" key="8">
    <source>
        <dbReference type="PROSITE" id="PS50928"/>
    </source>
</evidence>
<dbReference type="Proteomes" id="UP001451571">
    <property type="component" value="Chromosome"/>
</dbReference>
<dbReference type="PROSITE" id="PS50928">
    <property type="entry name" value="ABC_TM1"/>
    <property type="match status" value="1"/>
</dbReference>
<dbReference type="SUPFAM" id="SSF161098">
    <property type="entry name" value="MetI-like"/>
    <property type="match status" value="1"/>
</dbReference>
<evidence type="ECO:0000256" key="7">
    <source>
        <dbReference type="RuleBase" id="RU363032"/>
    </source>
</evidence>
<evidence type="ECO:0000313" key="10">
    <source>
        <dbReference type="Proteomes" id="UP001451571"/>
    </source>
</evidence>
<evidence type="ECO:0000256" key="3">
    <source>
        <dbReference type="ARBA" id="ARBA00022475"/>
    </source>
</evidence>
<evidence type="ECO:0000256" key="4">
    <source>
        <dbReference type="ARBA" id="ARBA00022692"/>
    </source>
</evidence>
<dbReference type="PANTHER" id="PTHR43744">
    <property type="entry name" value="ABC TRANSPORTER PERMEASE PROTEIN MG189-RELATED-RELATED"/>
    <property type="match status" value="1"/>
</dbReference>
<evidence type="ECO:0000256" key="6">
    <source>
        <dbReference type="ARBA" id="ARBA00023136"/>
    </source>
</evidence>
<dbReference type="PANTHER" id="PTHR43744:SF2">
    <property type="entry name" value="ARABINOOLIGOSACCHARIDES TRANSPORT SYSTEM PERMEASE PROTEIN ARAQ"/>
    <property type="match status" value="1"/>
</dbReference>
<name>A0ABZ3EY85_9FIRM</name>
<feature type="transmembrane region" description="Helical" evidence="7">
    <location>
        <begin position="93"/>
        <end position="117"/>
    </location>
</feature>
<comment type="similarity">
    <text evidence="7">Belongs to the binding-protein-dependent transport system permease family.</text>
</comment>
<evidence type="ECO:0000256" key="2">
    <source>
        <dbReference type="ARBA" id="ARBA00022448"/>
    </source>
</evidence>
<evidence type="ECO:0000313" key="9">
    <source>
        <dbReference type="EMBL" id="XAH75213.1"/>
    </source>
</evidence>
<organism evidence="9 10">
    <name type="scientific">Kineothrix sedimenti</name>
    <dbReference type="NCBI Taxonomy" id="3123317"/>
    <lineage>
        <taxon>Bacteria</taxon>
        <taxon>Bacillati</taxon>
        <taxon>Bacillota</taxon>
        <taxon>Clostridia</taxon>
        <taxon>Lachnospirales</taxon>
        <taxon>Lachnospiraceae</taxon>
        <taxon>Kineothrix</taxon>
    </lineage>
</organism>
<feature type="transmembrane region" description="Helical" evidence="7">
    <location>
        <begin position="157"/>
        <end position="174"/>
    </location>
</feature>
<keyword evidence="10" id="KW-1185">Reference proteome</keyword>
<keyword evidence="6 7" id="KW-0472">Membrane</keyword>
<keyword evidence="4 7" id="KW-0812">Transmembrane</keyword>
<keyword evidence="2 7" id="KW-0813">Transport</keyword>
<dbReference type="CDD" id="cd06261">
    <property type="entry name" value="TM_PBP2"/>
    <property type="match status" value="1"/>
</dbReference>
<proteinExistence type="inferred from homology"/>
<dbReference type="InterPro" id="IPR035906">
    <property type="entry name" value="MetI-like_sf"/>
</dbReference>
<keyword evidence="3" id="KW-1003">Cell membrane</keyword>
<keyword evidence="5 7" id="KW-1133">Transmembrane helix</keyword>
<feature type="domain" description="ABC transmembrane type-1" evidence="8">
    <location>
        <begin position="89"/>
        <end position="280"/>
    </location>
</feature>
<dbReference type="EMBL" id="CP146256">
    <property type="protein sequence ID" value="XAH75213.1"/>
    <property type="molecule type" value="Genomic_DNA"/>
</dbReference>
<evidence type="ECO:0000256" key="5">
    <source>
        <dbReference type="ARBA" id="ARBA00022989"/>
    </source>
</evidence>